<feature type="domain" description="YARHG" evidence="3">
    <location>
        <begin position="285"/>
        <end position="366"/>
    </location>
</feature>
<keyword evidence="2" id="KW-0472">Membrane</keyword>
<name>A0A4V5Q1Q7_9BACL</name>
<dbReference type="RefSeq" id="WP_136946782.1">
    <property type="nucleotide sequence ID" value="NZ_SWFM01000002.1"/>
</dbReference>
<dbReference type="Gene3D" id="1.20.58.1690">
    <property type="match status" value="1"/>
</dbReference>
<dbReference type="AlphaFoldDB" id="A0A4V5Q1Q7"/>
<accession>A0A4V5Q1Q7</accession>
<dbReference type="Proteomes" id="UP000310541">
    <property type="component" value="Unassembled WGS sequence"/>
</dbReference>
<dbReference type="InterPro" id="IPR038434">
    <property type="entry name" value="YARHG_sf"/>
</dbReference>
<feature type="region of interest" description="Disordered" evidence="1">
    <location>
        <begin position="73"/>
        <end position="127"/>
    </location>
</feature>
<evidence type="ECO:0000313" key="5">
    <source>
        <dbReference type="Proteomes" id="UP000310541"/>
    </source>
</evidence>
<protein>
    <submittedName>
        <fullName evidence="4">YARHG domain-containing protein</fullName>
    </submittedName>
</protein>
<dbReference type="PANTHER" id="PTHR40038">
    <property type="entry name" value="MEMBRANE-ASSOCIATED PROTEIN TCAA"/>
    <property type="match status" value="1"/>
</dbReference>
<dbReference type="Pfam" id="PF13308">
    <property type="entry name" value="YARHG"/>
    <property type="match status" value="1"/>
</dbReference>
<evidence type="ECO:0000256" key="2">
    <source>
        <dbReference type="SAM" id="Phobius"/>
    </source>
</evidence>
<sequence>MGHCSNCGEKLHKNQEFCTGCGSKVDHQQENAPPSGVSRSGASTKRKPAIYIGLILVIGLLVGGAFYIGGKYSSQKASPVSSGQALKSDKKTPDEKSKEIASQNEEKETSKGKEEKNEESKEEKKEKVAGAKILDIESATEELNKLSIHANGRDISLGEWSIRNINGKLIIQADAIPSDNLDRIFTLYDQNNLTPIKKWSVEVLHVVHELEKQLQLDWSISVGNTCVPQYPVTLPSAVLSGYYGSCGYSIPILEAYDWNDITLFVDENVMSDYATQDFEYTEPFSFYILPNSDVIKLHESDLSWFSEDELRLARNEIFARHGYVFKSDELERYFSDQSWYYPDPYYDGSLSSIEDYNVKLIEKMEEQYK</sequence>
<organism evidence="4 5">
    <name type="scientific">Guptibacillus hwajinpoensis</name>
    <dbReference type="NCBI Taxonomy" id="208199"/>
    <lineage>
        <taxon>Bacteria</taxon>
        <taxon>Bacillati</taxon>
        <taxon>Bacillota</taxon>
        <taxon>Bacilli</taxon>
        <taxon>Bacillales</taxon>
        <taxon>Guptibacillaceae</taxon>
        <taxon>Guptibacillus</taxon>
    </lineage>
</organism>
<feature type="region of interest" description="Disordered" evidence="1">
    <location>
        <begin position="24"/>
        <end position="43"/>
    </location>
</feature>
<feature type="compositionally biased region" description="Polar residues" evidence="1">
    <location>
        <begin position="73"/>
        <end position="85"/>
    </location>
</feature>
<dbReference type="OrthoDB" id="1682769at2"/>
<dbReference type="PANTHER" id="PTHR40038:SF1">
    <property type="entry name" value="MEMBRANE-ASSOCIATED PROTEIN TCAA"/>
    <property type="match status" value="1"/>
</dbReference>
<proteinExistence type="predicted"/>
<feature type="transmembrane region" description="Helical" evidence="2">
    <location>
        <begin position="49"/>
        <end position="69"/>
    </location>
</feature>
<evidence type="ECO:0000313" key="4">
    <source>
        <dbReference type="EMBL" id="TKD70708.1"/>
    </source>
</evidence>
<dbReference type="InterPro" id="IPR025582">
    <property type="entry name" value="YARHG_dom"/>
</dbReference>
<reference evidence="4 5" key="1">
    <citation type="submission" date="2019-04" db="EMBL/GenBank/DDBJ databases">
        <title>Genome sequence of Bacillus hwajinpoensis strain Y2.</title>
        <authorList>
            <person name="Fair J.L."/>
            <person name="Maclea K.S."/>
        </authorList>
    </citation>
    <scope>NUCLEOTIDE SEQUENCE [LARGE SCALE GENOMIC DNA]</scope>
    <source>
        <strain evidence="4 5">Y2</strain>
    </source>
</reference>
<evidence type="ECO:0000259" key="3">
    <source>
        <dbReference type="SMART" id="SM01324"/>
    </source>
</evidence>
<feature type="compositionally biased region" description="Basic and acidic residues" evidence="1">
    <location>
        <begin position="87"/>
        <end position="127"/>
    </location>
</feature>
<dbReference type="EMBL" id="SWFM01000002">
    <property type="protein sequence ID" value="TKD70708.1"/>
    <property type="molecule type" value="Genomic_DNA"/>
</dbReference>
<dbReference type="SMART" id="SM01324">
    <property type="entry name" value="YARHG"/>
    <property type="match status" value="1"/>
</dbReference>
<gene>
    <name evidence="4" type="ORF">FBF83_08800</name>
</gene>
<evidence type="ECO:0000256" key="1">
    <source>
        <dbReference type="SAM" id="MobiDB-lite"/>
    </source>
</evidence>
<keyword evidence="2" id="KW-1133">Transmembrane helix</keyword>
<comment type="caution">
    <text evidence="4">The sequence shown here is derived from an EMBL/GenBank/DDBJ whole genome shotgun (WGS) entry which is preliminary data.</text>
</comment>
<keyword evidence="2" id="KW-0812">Transmembrane</keyword>